<dbReference type="InterPro" id="IPR003599">
    <property type="entry name" value="Ig_sub"/>
</dbReference>
<dbReference type="InterPro" id="IPR013106">
    <property type="entry name" value="Ig_V-set"/>
</dbReference>
<organism evidence="4 5">
    <name type="scientific">Mugilogobius chulae</name>
    <name type="common">yellowstripe goby</name>
    <dbReference type="NCBI Taxonomy" id="88201"/>
    <lineage>
        <taxon>Eukaryota</taxon>
        <taxon>Metazoa</taxon>
        <taxon>Chordata</taxon>
        <taxon>Craniata</taxon>
        <taxon>Vertebrata</taxon>
        <taxon>Euteleostomi</taxon>
        <taxon>Actinopterygii</taxon>
        <taxon>Neopterygii</taxon>
        <taxon>Teleostei</taxon>
        <taxon>Neoteleostei</taxon>
        <taxon>Acanthomorphata</taxon>
        <taxon>Gobiaria</taxon>
        <taxon>Gobiiformes</taxon>
        <taxon>Gobioidei</taxon>
        <taxon>Gobiidae</taxon>
        <taxon>Gobionellinae</taxon>
        <taxon>Mugilogobius</taxon>
    </lineage>
</organism>
<dbReference type="Gene3D" id="2.60.40.10">
    <property type="entry name" value="Immunoglobulins"/>
    <property type="match status" value="4"/>
</dbReference>
<dbReference type="CDD" id="cd00099">
    <property type="entry name" value="IgV"/>
    <property type="match status" value="2"/>
</dbReference>
<proteinExistence type="predicted"/>
<dbReference type="SMART" id="SM00408">
    <property type="entry name" value="IGc2"/>
    <property type="match status" value="3"/>
</dbReference>
<keyword evidence="2" id="KW-1133">Transmembrane helix</keyword>
<keyword evidence="2" id="KW-0472">Membrane</keyword>
<dbReference type="GO" id="GO:0050853">
    <property type="term" value="P:B cell receptor signaling pathway"/>
    <property type="evidence" value="ECO:0007669"/>
    <property type="project" value="TreeGrafter"/>
</dbReference>
<dbReference type="GO" id="GO:0019815">
    <property type="term" value="C:B cell receptor complex"/>
    <property type="evidence" value="ECO:0007669"/>
    <property type="project" value="TreeGrafter"/>
</dbReference>
<dbReference type="PROSITE" id="PS50835">
    <property type="entry name" value="IG_LIKE"/>
    <property type="match status" value="3"/>
</dbReference>
<dbReference type="InterPro" id="IPR003598">
    <property type="entry name" value="Ig_sub2"/>
</dbReference>
<dbReference type="InterPro" id="IPR036179">
    <property type="entry name" value="Ig-like_dom_sf"/>
</dbReference>
<evidence type="ECO:0000313" key="4">
    <source>
        <dbReference type="EMBL" id="KAK7904658.1"/>
    </source>
</evidence>
<dbReference type="InterPro" id="IPR007110">
    <property type="entry name" value="Ig-like_dom"/>
</dbReference>
<dbReference type="GO" id="GO:0009897">
    <property type="term" value="C:external side of plasma membrane"/>
    <property type="evidence" value="ECO:0007669"/>
    <property type="project" value="TreeGrafter"/>
</dbReference>
<dbReference type="EMBL" id="JBBPFD010000012">
    <property type="protein sequence ID" value="KAK7904658.1"/>
    <property type="molecule type" value="Genomic_DNA"/>
</dbReference>
<feature type="transmembrane region" description="Helical" evidence="2">
    <location>
        <begin position="483"/>
        <end position="510"/>
    </location>
</feature>
<evidence type="ECO:0000256" key="2">
    <source>
        <dbReference type="SAM" id="Phobius"/>
    </source>
</evidence>
<evidence type="ECO:0000256" key="1">
    <source>
        <dbReference type="ARBA" id="ARBA00023319"/>
    </source>
</evidence>
<keyword evidence="1" id="KW-0393">Immunoglobulin domain</keyword>
<feature type="domain" description="Ig-like" evidence="3">
    <location>
        <begin position="123"/>
        <end position="221"/>
    </location>
</feature>
<keyword evidence="2" id="KW-0812">Transmembrane</keyword>
<name>A0AAW0NNW1_9GOBI</name>
<feature type="transmembrane region" description="Helical" evidence="2">
    <location>
        <begin position="200"/>
        <end position="218"/>
    </location>
</feature>
<dbReference type="AlphaFoldDB" id="A0AAW0NNW1"/>
<comment type="caution">
    <text evidence="4">The sequence shown here is derived from an EMBL/GenBank/DDBJ whole genome shotgun (WGS) entry which is preliminary data.</text>
</comment>
<protein>
    <recommendedName>
        <fullName evidence="3">Ig-like domain-containing protein</fullName>
    </recommendedName>
</protein>
<accession>A0AAW0NNW1</accession>
<dbReference type="PANTHER" id="PTHR14334">
    <property type="entry name" value="B-CELL ANTIGEN RECEPTOR COMPLEX-ASSOCIATED PROTEIN"/>
    <property type="match status" value="1"/>
</dbReference>
<dbReference type="SUPFAM" id="SSF48726">
    <property type="entry name" value="Immunoglobulin"/>
    <property type="match status" value="4"/>
</dbReference>
<reference evidence="5" key="1">
    <citation type="submission" date="2024-04" db="EMBL/GenBank/DDBJ databases">
        <title>Salinicola lusitanus LLJ914,a marine bacterium isolated from the Okinawa Trough.</title>
        <authorList>
            <person name="Li J."/>
        </authorList>
    </citation>
    <scope>NUCLEOTIDE SEQUENCE [LARGE SCALE GENOMIC DNA]</scope>
</reference>
<dbReference type="SMART" id="SM00409">
    <property type="entry name" value="IG"/>
    <property type="match status" value="4"/>
</dbReference>
<feature type="transmembrane region" description="Helical" evidence="2">
    <location>
        <begin position="230"/>
        <end position="249"/>
    </location>
</feature>
<dbReference type="SMART" id="SM00406">
    <property type="entry name" value="IGv"/>
    <property type="match status" value="2"/>
</dbReference>
<dbReference type="GO" id="GO:0030183">
    <property type="term" value="P:B cell differentiation"/>
    <property type="evidence" value="ECO:0007669"/>
    <property type="project" value="TreeGrafter"/>
</dbReference>
<gene>
    <name evidence="4" type="ORF">WMY93_017265</name>
</gene>
<feature type="domain" description="Ig-like" evidence="3">
    <location>
        <begin position="260"/>
        <end position="361"/>
    </location>
</feature>
<evidence type="ECO:0000313" key="5">
    <source>
        <dbReference type="Proteomes" id="UP001460270"/>
    </source>
</evidence>
<evidence type="ECO:0000259" key="3">
    <source>
        <dbReference type="PROSITE" id="PS50835"/>
    </source>
</evidence>
<dbReference type="Proteomes" id="UP001460270">
    <property type="component" value="Unassembled WGS sequence"/>
</dbReference>
<keyword evidence="5" id="KW-1185">Reference proteome</keyword>
<feature type="domain" description="Ig-like" evidence="3">
    <location>
        <begin position="374"/>
        <end position="482"/>
    </location>
</feature>
<dbReference type="Pfam" id="PF07686">
    <property type="entry name" value="V-set"/>
    <property type="match status" value="2"/>
</dbReference>
<dbReference type="InterPro" id="IPR013783">
    <property type="entry name" value="Ig-like_fold"/>
</dbReference>
<sequence length="569" mass="62724">MADKNRMNKLIKKAGAVVGLALDSVDIVMDKRMKTKLQTLVSLTDHPLRIEAQFQPEVQKVKLGETLTVKCNIAEESSATDSTLKINDLDYDDAGTYYCGIDNNRFINFSPGTVVEVKGKIKPNQSVIQKPDSIRVKPGNPVRLNCSFDTSDCPEDHISVTWIKNVSASQTDVENIPHCKTRNGGGTSCVYRKTLKGENGIYLCMVTACGNTLLGSGTTVEVLDEKLNPLVIALILVTIAFVGTLLVLMRLMCKNKKKQPTAKAQSQPEFLQATTPGATLHVKCQVYSGSRTVMWYKMDSSRKLHLMASTNRNSKNDIFQHNRYSVQFSESDTTLIVKHVTWEDAGMYYCGVMNDYDVNFAPGTMVVVEGKSKPPTSLLQTVVQSPDYISVQPGDTVTLKCSFTISHCTQDHIRLSWMKVSSPLYMFSRDVGNETMICNEEVPTACVQNLTLTNVRSADDGTYLCVVTACGDTLLGSGSKVHLYVFALSTTVMALIGSNFVLGVFVFVLLQHWVVSTNNRQENPASELQTEDNGSPQVNQEDSVIYTDVNVVSRDATCRISAETAFEEN</sequence>